<dbReference type="AlphaFoldDB" id="U2EDC2"/>
<keyword evidence="2" id="KW-0238">DNA-binding</keyword>
<dbReference type="EMBL" id="AFNU02000002">
    <property type="protein sequence ID" value="ERJ12998.1"/>
    <property type="molecule type" value="Genomic_DNA"/>
</dbReference>
<dbReference type="InterPro" id="IPR036390">
    <property type="entry name" value="WH_DNA-bd_sf"/>
</dbReference>
<name>U2EDC2_9MOLU</name>
<dbReference type="InterPro" id="IPR000835">
    <property type="entry name" value="HTH_MarR-typ"/>
</dbReference>
<evidence type="ECO:0000313" key="5">
    <source>
        <dbReference type="EMBL" id="ERJ12998.1"/>
    </source>
</evidence>
<evidence type="ECO:0000313" key="6">
    <source>
        <dbReference type="Proteomes" id="UP000005707"/>
    </source>
</evidence>
<gene>
    <name evidence="5" type="ORF">HLPCO_000597</name>
</gene>
<evidence type="ECO:0000256" key="2">
    <source>
        <dbReference type="ARBA" id="ARBA00023125"/>
    </source>
</evidence>
<dbReference type="InterPro" id="IPR036388">
    <property type="entry name" value="WH-like_DNA-bd_sf"/>
</dbReference>
<dbReference type="eggNOG" id="COG1846">
    <property type="taxonomic scope" value="Bacteria"/>
</dbReference>
<feature type="domain" description="HTH marR-type" evidence="4">
    <location>
        <begin position="1"/>
        <end position="143"/>
    </location>
</feature>
<comment type="caution">
    <text evidence="5">The sequence shown here is derived from an EMBL/GenBank/DDBJ whole genome shotgun (WGS) entry which is preliminary data.</text>
</comment>
<dbReference type="EC" id="1.6.5.3" evidence="5"/>
<dbReference type="Proteomes" id="UP000005707">
    <property type="component" value="Unassembled WGS sequence"/>
</dbReference>
<dbReference type="PRINTS" id="PR00598">
    <property type="entry name" value="HTHMARR"/>
</dbReference>
<reference evidence="5 6" key="1">
    <citation type="journal article" date="2011" name="J. Bacteriol.">
        <title>Genome sequence of Haloplasma contractile, an unusual contractile bacterium from a deep-sea anoxic brine lake.</title>
        <authorList>
            <person name="Antunes A."/>
            <person name="Alam I."/>
            <person name="El Dorry H."/>
            <person name="Siam R."/>
            <person name="Robertson A."/>
            <person name="Bajic V.B."/>
            <person name="Stingl U."/>
        </authorList>
    </citation>
    <scope>NUCLEOTIDE SEQUENCE [LARGE SCALE GENOMIC DNA]</scope>
    <source>
        <strain evidence="5 6">SSD-17B</strain>
    </source>
</reference>
<dbReference type="GO" id="GO:0003700">
    <property type="term" value="F:DNA-binding transcription factor activity"/>
    <property type="evidence" value="ECO:0007669"/>
    <property type="project" value="InterPro"/>
</dbReference>
<dbReference type="FunCoup" id="U2EDC2">
    <property type="interactions" value="9"/>
</dbReference>
<evidence type="ECO:0000259" key="4">
    <source>
        <dbReference type="PROSITE" id="PS50995"/>
    </source>
</evidence>
<sequence>MNKELDSKQVLNELLVDLFNHILLLEERNLKNNDLKDLSMTEIHVIESIGKSDYKSMSEVAKRLMITVGTLTISVNRLVQKGYVSRQRSEKDRRVVLVDLTEKGQDAFEIHEDFHKKMIEKILKNTKIAEDELLIGSLQNVIEFFDQFKV</sequence>
<dbReference type="Pfam" id="PF01047">
    <property type="entry name" value="MarR"/>
    <property type="match status" value="1"/>
</dbReference>
<keyword evidence="1" id="KW-0805">Transcription regulation</keyword>
<keyword evidence="5" id="KW-0560">Oxidoreductase</keyword>
<keyword evidence="3" id="KW-0804">Transcription</keyword>
<dbReference type="SMART" id="SM00347">
    <property type="entry name" value="HTH_MARR"/>
    <property type="match status" value="1"/>
</dbReference>
<keyword evidence="6" id="KW-1185">Reference proteome</keyword>
<dbReference type="SUPFAM" id="SSF46785">
    <property type="entry name" value="Winged helix' DNA-binding domain"/>
    <property type="match status" value="1"/>
</dbReference>
<dbReference type="OrthoDB" id="5461037at2"/>
<accession>U2EDC2</accession>
<proteinExistence type="predicted"/>
<dbReference type="STRING" id="1033810.HLPCO_000597"/>
<evidence type="ECO:0000256" key="3">
    <source>
        <dbReference type="ARBA" id="ARBA00023163"/>
    </source>
</evidence>
<dbReference type="PANTHER" id="PTHR42756">
    <property type="entry name" value="TRANSCRIPTIONAL REGULATOR, MARR"/>
    <property type="match status" value="1"/>
</dbReference>
<dbReference type="PROSITE" id="PS50995">
    <property type="entry name" value="HTH_MARR_2"/>
    <property type="match status" value="1"/>
</dbReference>
<reference evidence="5 6" key="2">
    <citation type="journal article" date="2013" name="PLoS ONE">
        <title>INDIGO - INtegrated Data Warehouse of MIcrobial GenOmes with Examples from the Red Sea Extremophiles.</title>
        <authorList>
            <person name="Alam I."/>
            <person name="Antunes A."/>
            <person name="Kamau A.A."/>
            <person name="Ba Alawi W."/>
            <person name="Kalkatawi M."/>
            <person name="Stingl U."/>
            <person name="Bajic V.B."/>
        </authorList>
    </citation>
    <scope>NUCLEOTIDE SEQUENCE [LARGE SCALE GENOMIC DNA]</scope>
    <source>
        <strain evidence="5 6">SSD-17B</strain>
    </source>
</reference>
<dbReference type="Gene3D" id="1.10.10.10">
    <property type="entry name" value="Winged helix-like DNA-binding domain superfamily/Winged helix DNA-binding domain"/>
    <property type="match status" value="1"/>
</dbReference>
<dbReference type="GO" id="GO:0003677">
    <property type="term" value="F:DNA binding"/>
    <property type="evidence" value="ECO:0007669"/>
    <property type="project" value="UniProtKB-KW"/>
</dbReference>
<evidence type="ECO:0000256" key="1">
    <source>
        <dbReference type="ARBA" id="ARBA00023015"/>
    </source>
</evidence>
<protein>
    <submittedName>
        <fullName evidence="5">NADH dehydrogenase I subunit C-D protein</fullName>
        <ecNumber evidence="5">1.6.5.3</ecNumber>
    </submittedName>
</protein>
<organism evidence="5 6">
    <name type="scientific">Haloplasma contractile SSD-17B</name>
    <dbReference type="NCBI Taxonomy" id="1033810"/>
    <lineage>
        <taxon>Bacteria</taxon>
        <taxon>Bacillati</taxon>
        <taxon>Mycoplasmatota</taxon>
        <taxon>Mollicutes</taxon>
        <taxon>Haloplasmatales</taxon>
        <taxon>Haloplasmataceae</taxon>
        <taxon>Haloplasma</taxon>
    </lineage>
</organism>
<dbReference type="PANTHER" id="PTHR42756:SF1">
    <property type="entry name" value="TRANSCRIPTIONAL REPRESSOR OF EMRAB OPERON"/>
    <property type="match status" value="1"/>
</dbReference>
<dbReference type="InParanoid" id="U2EDC2"/>
<dbReference type="GO" id="GO:0016491">
    <property type="term" value="F:oxidoreductase activity"/>
    <property type="evidence" value="ECO:0007669"/>
    <property type="project" value="UniProtKB-KW"/>
</dbReference>